<dbReference type="GO" id="GO:0000271">
    <property type="term" value="P:polysaccharide biosynthetic process"/>
    <property type="evidence" value="ECO:0007669"/>
    <property type="project" value="TreeGrafter"/>
</dbReference>
<dbReference type="InterPro" id="IPR015422">
    <property type="entry name" value="PyrdxlP-dep_Trfase_small"/>
</dbReference>
<dbReference type="Pfam" id="PF01041">
    <property type="entry name" value="DegT_DnrJ_EryC1"/>
    <property type="match status" value="1"/>
</dbReference>
<dbReference type="GO" id="GO:0030170">
    <property type="term" value="F:pyridoxal phosphate binding"/>
    <property type="evidence" value="ECO:0007669"/>
    <property type="project" value="TreeGrafter"/>
</dbReference>
<organism evidence="5 6">
    <name type="scientific">Candidatus Roizmanbacteria bacterium CG22_combo_CG10-13_8_21_14_all_38_20</name>
    <dbReference type="NCBI Taxonomy" id="1974862"/>
    <lineage>
        <taxon>Bacteria</taxon>
        <taxon>Candidatus Roizmaniibacteriota</taxon>
    </lineage>
</organism>
<dbReference type="PIRSF" id="PIRSF000390">
    <property type="entry name" value="PLP_StrS"/>
    <property type="match status" value="1"/>
</dbReference>
<gene>
    <name evidence="5" type="ORF">COW99_02695</name>
</gene>
<accession>A0A2H0BVY6</accession>
<dbReference type="AlphaFoldDB" id="A0A2H0BVY6"/>
<dbReference type="FunFam" id="3.40.640.10:FF:000079">
    <property type="entry name" value="LPS biosynthesis protein"/>
    <property type="match status" value="1"/>
</dbReference>
<dbReference type="Gene3D" id="3.90.1150.10">
    <property type="entry name" value="Aspartate Aminotransferase, domain 1"/>
    <property type="match status" value="1"/>
</dbReference>
<dbReference type="InterPro" id="IPR000653">
    <property type="entry name" value="DegT/StrS_aminotransferase"/>
</dbReference>
<proteinExistence type="inferred from homology"/>
<keyword evidence="2 4" id="KW-0663">Pyridoxal phosphate</keyword>
<dbReference type="PANTHER" id="PTHR30244">
    <property type="entry name" value="TRANSAMINASE"/>
    <property type="match status" value="1"/>
</dbReference>
<dbReference type="CDD" id="cd00616">
    <property type="entry name" value="AHBA_syn"/>
    <property type="match status" value="1"/>
</dbReference>
<evidence type="ECO:0000256" key="1">
    <source>
        <dbReference type="ARBA" id="ARBA00001933"/>
    </source>
</evidence>
<dbReference type="InterPro" id="IPR015421">
    <property type="entry name" value="PyrdxlP-dep_Trfase_major"/>
</dbReference>
<dbReference type="Gene3D" id="3.40.640.10">
    <property type="entry name" value="Type I PLP-dependent aspartate aminotransferase-like (Major domain)"/>
    <property type="match status" value="1"/>
</dbReference>
<sequence>MKQKKIQQQITDLLHSYYSEKPQKFVPGETPILYAQAIYDDKEVSEMLDSVLSGWLGLSKKGALFEQQLADYVGVKHSLLTNSGSSANLLAVSALSSWQLPNHLQPGDEAIVAACSFPTTVNPLIQNQLVPVFVDVNPETHNLNADHLDKALSNKTRLIMICHNFGNPNEMDKVMAFAKKHKLFVIEDNCDALGSTYDGKKTGSFGQLATESFYPAHHMTLAGEGGAILINENRLLRIVQSLRDWGRACWCGASGGPPNGVCNARFKFKIDGMPYDHKYIFNHIGYNLKPTEMQAAMGLQQIKRLPEFVEKRKNNFKIYHKFFSKYQDFFILPKALPKSDPSWFSYLLTVKEDAPFDRFEITNFLEEHKIQTRPSFSGNILRQPAYKRIEHRVVGTLEHSDKIFQHTFFIGIHPGLTEEHLNYVMDTFDKFLAKY</sequence>
<dbReference type="Proteomes" id="UP000231246">
    <property type="component" value="Unassembled WGS sequence"/>
</dbReference>
<evidence type="ECO:0000313" key="6">
    <source>
        <dbReference type="Proteomes" id="UP000231246"/>
    </source>
</evidence>
<evidence type="ECO:0000313" key="5">
    <source>
        <dbReference type="EMBL" id="PIP61764.1"/>
    </source>
</evidence>
<dbReference type="InterPro" id="IPR015424">
    <property type="entry name" value="PyrdxlP-dep_Trfase"/>
</dbReference>
<dbReference type="GO" id="GO:0008483">
    <property type="term" value="F:transaminase activity"/>
    <property type="evidence" value="ECO:0007669"/>
    <property type="project" value="TreeGrafter"/>
</dbReference>
<protein>
    <submittedName>
        <fullName evidence="5">Lipopolysaccharide biosynthesis protein RfbH</fullName>
    </submittedName>
</protein>
<name>A0A2H0BVY6_9BACT</name>
<reference evidence="5 6" key="1">
    <citation type="submission" date="2017-09" db="EMBL/GenBank/DDBJ databases">
        <title>Depth-based differentiation of microbial function through sediment-hosted aquifers and enrichment of novel symbionts in the deep terrestrial subsurface.</title>
        <authorList>
            <person name="Probst A.J."/>
            <person name="Ladd B."/>
            <person name="Jarett J.K."/>
            <person name="Geller-Mcgrath D.E."/>
            <person name="Sieber C.M."/>
            <person name="Emerson J.B."/>
            <person name="Anantharaman K."/>
            <person name="Thomas B.C."/>
            <person name="Malmstrom R."/>
            <person name="Stieglmeier M."/>
            <person name="Klingl A."/>
            <person name="Woyke T."/>
            <person name="Ryan C.M."/>
            <person name="Banfield J.F."/>
        </authorList>
    </citation>
    <scope>NUCLEOTIDE SEQUENCE [LARGE SCALE GENOMIC DNA]</scope>
    <source>
        <strain evidence="5">CG22_combo_CG10-13_8_21_14_all_38_20</strain>
    </source>
</reference>
<evidence type="ECO:0000256" key="4">
    <source>
        <dbReference type="RuleBase" id="RU004508"/>
    </source>
</evidence>
<dbReference type="PANTHER" id="PTHR30244:SF34">
    <property type="entry name" value="DTDP-4-AMINO-4,6-DIDEOXYGALACTOSE TRANSAMINASE"/>
    <property type="match status" value="1"/>
</dbReference>
<comment type="caution">
    <text evidence="5">The sequence shown here is derived from an EMBL/GenBank/DDBJ whole genome shotgun (WGS) entry which is preliminary data.</text>
</comment>
<evidence type="ECO:0000256" key="2">
    <source>
        <dbReference type="ARBA" id="ARBA00022898"/>
    </source>
</evidence>
<dbReference type="NCBIfam" id="NF011936">
    <property type="entry name" value="PRK15407.1"/>
    <property type="match status" value="1"/>
</dbReference>
<comment type="cofactor">
    <cofactor evidence="1">
        <name>pyridoxal 5'-phosphate</name>
        <dbReference type="ChEBI" id="CHEBI:597326"/>
    </cofactor>
</comment>
<dbReference type="EMBL" id="PCTA01000017">
    <property type="protein sequence ID" value="PIP61764.1"/>
    <property type="molecule type" value="Genomic_DNA"/>
</dbReference>
<evidence type="ECO:0000256" key="3">
    <source>
        <dbReference type="ARBA" id="ARBA00037999"/>
    </source>
</evidence>
<comment type="similarity">
    <text evidence="3 4">Belongs to the DegT/DnrJ/EryC1 family.</text>
</comment>
<dbReference type="SUPFAM" id="SSF53383">
    <property type="entry name" value="PLP-dependent transferases"/>
    <property type="match status" value="1"/>
</dbReference>